<dbReference type="NCBIfam" id="TIGR00254">
    <property type="entry name" value="GGDEF"/>
    <property type="match status" value="1"/>
</dbReference>
<keyword evidence="3 5" id="KW-1133">Transmembrane helix</keyword>
<dbReference type="PANTHER" id="PTHR44757:SF2">
    <property type="entry name" value="BIOFILM ARCHITECTURE MAINTENANCE PROTEIN MBAA"/>
    <property type="match status" value="1"/>
</dbReference>
<dbReference type="Gene3D" id="3.30.70.270">
    <property type="match status" value="1"/>
</dbReference>
<name>A0ABU1IGY8_9BURK</name>
<accession>A0ABU1IGY8</accession>
<feature type="domain" description="CHASE" evidence="8">
    <location>
        <begin position="78"/>
        <end position="242"/>
    </location>
</feature>
<dbReference type="InterPro" id="IPR000014">
    <property type="entry name" value="PAS"/>
</dbReference>
<dbReference type="InterPro" id="IPR042240">
    <property type="entry name" value="CHASE_sf"/>
</dbReference>
<feature type="domain" description="EAL" evidence="9">
    <location>
        <begin position="789"/>
        <end position="1042"/>
    </location>
</feature>
<dbReference type="Proteomes" id="UP001267710">
    <property type="component" value="Unassembled WGS sequence"/>
</dbReference>
<protein>
    <submittedName>
        <fullName evidence="11">Diguanylate cyclase (GGDEF)-like protein/PAS domain S-box-containing protein</fullName>
    </submittedName>
</protein>
<dbReference type="InterPro" id="IPR043128">
    <property type="entry name" value="Rev_trsase/Diguanyl_cyclase"/>
</dbReference>
<dbReference type="SMART" id="SM00267">
    <property type="entry name" value="GGDEF"/>
    <property type="match status" value="1"/>
</dbReference>
<evidence type="ECO:0000313" key="11">
    <source>
        <dbReference type="EMBL" id="MDR6215683.1"/>
    </source>
</evidence>
<feature type="domain" description="PAS" evidence="6">
    <location>
        <begin position="355"/>
        <end position="426"/>
    </location>
</feature>
<comment type="caution">
    <text evidence="11">The sequence shown here is derived from an EMBL/GenBank/DDBJ whole genome shotgun (WGS) entry which is preliminary data.</text>
</comment>
<dbReference type="CDD" id="cd01948">
    <property type="entry name" value="EAL"/>
    <property type="match status" value="1"/>
</dbReference>
<evidence type="ECO:0000256" key="3">
    <source>
        <dbReference type="ARBA" id="ARBA00022989"/>
    </source>
</evidence>
<dbReference type="RefSeq" id="WP_309830511.1">
    <property type="nucleotide sequence ID" value="NZ_JAVIZX010000001.1"/>
</dbReference>
<dbReference type="SMART" id="SM01079">
    <property type="entry name" value="CHASE"/>
    <property type="match status" value="1"/>
</dbReference>
<keyword evidence="2 5" id="KW-0812">Transmembrane</keyword>
<dbReference type="InterPro" id="IPR000160">
    <property type="entry name" value="GGDEF_dom"/>
</dbReference>
<dbReference type="Gene3D" id="3.20.20.450">
    <property type="entry name" value="EAL domain"/>
    <property type="match status" value="1"/>
</dbReference>
<dbReference type="Gene3D" id="3.30.450.350">
    <property type="entry name" value="CHASE domain"/>
    <property type="match status" value="1"/>
</dbReference>
<dbReference type="InterPro" id="IPR035919">
    <property type="entry name" value="EAL_sf"/>
</dbReference>
<evidence type="ECO:0000259" key="9">
    <source>
        <dbReference type="PROSITE" id="PS50883"/>
    </source>
</evidence>
<feature type="domain" description="PAC" evidence="7">
    <location>
        <begin position="430"/>
        <end position="482"/>
    </location>
</feature>
<dbReference type="InterPro" id="IPR001633">
    <property type="entry name" value="EAL_dom"/>
</dbReference>
<organism evidence="11 12">
    <name type="scientific">Paracidovorax wautersii</name>
    <dbReference type="NCBI Taxonomy" id="1177982"/>
    <lineage>
        <taxon>Bacteria</taxon>
        <taxon>Pseudomonadati</taxon>
        <taxon>Pseudomonadota</taxon>
        <taxon>Betaproteobacteria</taxon>
        <taxon>Burkholderiales</taxon>
        <taxon>Comamonadaceae</taxon>
        <taxon>Paracidovorax</taxon>
    </lineage>
</organism>
<dbReference type="InterPro" id="IPR013655">
    <property type="entry name" value="PAS_fold_3"/>
</dbReference>
<dbReference type="Pfam" id="PF08447">
    <property type="entry name" value="PAS_3"/>
    <property type="match status" value="1"/>
</dbReference>
<dbReference type="SUPFAM" id="SSF55073">
    <property type="entry name" value="Nucleotide cyclase"/>
    <property type="match status" value="1"/>
</dbReference>
<dbReference type="PROSITE" id="PS50887">
    <property type="entry name" value="GGDEF"/>
    <property type="match status" value="1"/>
</dbReference>
<evidence type="ECO:0000256" key="2">
    <source>
        <dbReference type="ARBA" id="ARBA00022692"/>
    </source>
</evidence>
<dbReference type="SMART" id="SM00091">
    <property type="entry name" value="PAS"/>
    <property type="match status" value="2"/>
</dbReference>
<evidence type="ECO:0000259" key="6">
    <source>
        <dbReference type="PROSITE" id="PS50112"/>
    </source>
</evidence>
<dbReference type="InterPro" id="IPR001610">
    <property type="entry name" value="PAC"/>
</dbReference>
<dbReference type="Pfam" id="PF13188">
    <property type="entry name" value="PAS_8"/>
    <property type="match status" value="1"/>
</dbReference>
<evidence type="ECO:0000256" key="4">
    <source>
        <dbReference type="ARBA" id="ARBA00023136"/>
    </source>
</evidence>
<evidence type="ECO:0000259" key="10">
    <source>
        <dbReference type="PROSITE" id="PS50887"/>
    </source>
</evidence>
<feature type="transmembrane region" description="Helical" evidence="5">
    <location>
        <begin position="314"/>
        <end position="336"/>
    </location>
</feature>
<dbReference type="PROSITE" id="PS50112">
    <property type="entry name" value="PAS"/>
    <property type="match status" value="1"/>
</dbReference>
<reference evidence="11 12" key="1">
    <citation type="submission" date="2023-08" db="EMBL/GenBank/DDBJ databases">
        <title>Functional and genomic diversity of the sorghum phyllosphere microbiome.</title>
        <authorList>
            <person name="Shade A."/>
        </authorList>
    </citation>
    <scope>NUCLEOTIDE SEQUENCE [LARGE SCALE GENOMIC DNA]</scope>
    <source>
        <strain evidence="11 12">SORGH_AS_0335</strain>
    </source>
</reference>
<feature type="domain" description="GGDEF" evidence="10">
    <location>
        <begin position="642"/>
        <end position="780"/>
    </location>
</feature>
<dbReference type="InterPro" id="IPR052155">
    <property type="entry name" value="Biofilm_reg_signaling"/>
</dbReference>
<dbReference type="Pfam" id="PF00990">
    <property type="entry name" value="GGDEF"/>
    <property type="match status" value="1"/>
</dbReference>
<dbReference type="SMART" id="SM00086">
    <property type="entry name" value="PAC"/>
    <property type="match status" value="2"/>
</dbReference>
<dbReference type="Pfam" id="PF00563">
    <property type="entry name" value="EAL"/>
    <property type="match status" value="1"/>
</dbReference>
<dbReference type="PROSITE" id="PS50113">
    <property type="entry name" value="PAC"/>
    <property type="match status" value="1"/>
</dbReference>
<dbReference type="CDD" id="cd01949">
    <property type="entry name" value="GGDEF"/>
    <property type="match status" value="1"/>
</dbReference>
<comment type="subcellular location">
    <subcellularLocation>
        <location evidence="1">Membrane</location>
    </subcellularLocation>
</comment>
<keyword evidence="4 5" id="KW-0472">Membrane</keyword>
<gene>
    <name evidence="11" type="ORF">QE399_003372</name>
</gene>
<evidence type="ECO:0000256" key="5">
    <source>
        <dbReference type="SAM" id="Phobius"/>
    </source>
</evidence>
<evidence type="ECO:0000259" key="8">
    <source>
        <dbReference type="PROSITE" id="PS50839"/>
    </source>
</evidence>
<evidence type="ECO:0000313" key="12">
    <source>
        <dbReference type="Proteomes" id="UP001267710"/>
    </source>
</evidence>
<sequence>MTVSSTPRPSFWHWMPGVIVALAGLAATYALWHQQSTSVSAMAQVRFTQEARSFSDALQLRLGAHTELLTGLANLFTINPDLNRRDFERVARDLDLTRYRGSVRNVAFTRYVPASAKAAFEARARTDASADGRLYPDFAIHPAGDRPEHYVVDYLWPRTGNDGVLGLDIVSQPANLESLQRARDTRRIAMSAPFDLVQEREHRTGFNIRVPVFIDTPGGAPRFIGAVGATIRAHDMVGSLREEGYLKGVALSLEDLGSVDAPAATPSTLLPRDTGTVYSSARLDSEIDAGGRRWRLSFQPLSDFLSSSERQLPWLLALGGLVVTALLTALVTLLVLRRAQALNDVRVAGGALQDSEERFRTVFRQAAVGVAQTRTDTGQLVRVNEKFSQLMGYSVEELQRMRFQDLTHPDDLGADLDLTRRLASGEIPEFHMEKRYLHRDGHVVWAELTVSPMRMPGGGSEFHIAVVQDITARKEMAEALRTSEQRLRGILLRMPVGVCLVQKDGTISFRNERYLQICGYGEDVAPNADSWWRLAFPDPDRRAVARGEWQRARTAAQEGDGSIAPGEYMLTGRDGQIRTVEVSGVMLGEDHLVTMVDLSQRKAAEQEIHSLAYYDPLTRLPNRRLLLDRLQQALAVSARRQRCGAVLMLDLDNFKTLNETRGLDRGDALLREVALRLRGCLQGQDTVARHGGDEFVVVLEDLDDTPQEAGARAEEAGQRILAALREPFVLDGEAHHSTLSMGIAIFQGQRESAEELLKRGELAMYQAKAAGRNTLQFYDPQMQALVEARAALESDMRAGLAQGQFELFYQPQVVQGRITGAEALLRWRHPLKGFVSPAEFIPLAEDCGLILPLGEWVLHTACERLAQWAHQPGLATLGLAVNVSPRQFHQSGFVAQVLAALASTGADGRRLKLELTEGLLLQDVEDTIAKMAQLRAYGVGFSLDDFGTGYSSLAYLKRLPLDELKIDQSFVRDVLTDPNDAAIARTIVGLGTSLGLRVIAEGVETEAQRAFLERNHCHAWQGYLLSPPLVAPAFEALVAERAGAATA</sequence>
<dbReference type="InterPro" id="IPR006189">
    <property type="entry name" value="CHASE_dom"/>
</dbReference>
<dbReference type="PROSITE" id="PS50883">
    <property type="entry name" value="EAL"/>
    <property type="match status" value="1"/>
</dbReference>
<proteinExistence type="predicted"/>
<feature type="transmembrane region" description="Helical" evidence="5">
    <location>
        <begin position="12"/>
        <end position="32"/>
    </location>
</feature>
<dbReference type="PANTHER" id="PTHR44757">
    <property type="entry name" value="DIGUANYLATE CYCLASE DGCP"/>
    <property type="match status" value="1"/>
</dbReference>
<dbReference type="PROSITE" id="PS50839">
    <property type="entry name" value="CHASE"/>
    <property type="match status" value="1"/>
</dbReference>
<dbReference type="EMBL" id="JAVIZX010000001">
    <property type="protein sequence ID" value="MDR6215683.1"/>
    <property type="molecule type" value="Genomic_DNA"/>
</dbReference>
<dbReference type="SMART" id="SM00052">
    <property type="entry name" value="EAL"/>
    <property type="match status" value="1"/>
</dbReference>
<keyword evidence="12" id="KW-1185">Reference proteome</keyword>
<evidence type="ECO:0000256" key="1">
    <source>
        <dbReference type="ARBA" id="ARBA00004370"/>
    </source>
</evidence>
<dbReference type="CDD" id="cd00130">
    <property type="entry name" value="PAS"/>
    <property type="match status" value="2"/>
</dbReference>
<dbReference type="SUPFAM" id="SSF141868">
    <property type="entry name" value="EAL domain-like"/>
    <property type="match status" value="1"/>
</dbReference>
<dbReference type="InterPro" id="IPR029787">
    <property type="entry name" value="Nucleotide_cyclase"/>
</dbReference>
<dbReference type="SUPFAM" id="SSF55785">
    <property type="entry name" value="PYP-like sensor domain (PAS domain)"/>
    <property type="match status" value="2"/>
</dbReference>
<dbReference type="Pfam" id="PF03924">
    <property type="entry name" value="CHASE"/>
    <property type="match status" value="1"/>
</dbReference>
<dbReference type="Gene3D" id="3.30.450.20">
    <property type="entry name" value="PAS domain"/>
    <property type="match status" value="2"/>
</dbReference>
<evidence type="ECO:0000259" key="7">
    <source>
        <dbReference type="PROSITE" id="PS50113"/>
    </source>
</evidence>
<dbReference type="InterPro" id="IPR035965">
    <property type="entry name" value="PAS-like_dom_sf"/>
</dbReference>
<dbReference type="InterPro" id="IPR000700">
    <property type="entry name" value="PAS-assoc_C"/>
</dbReference>
<dbReference type="NCBIfam" id="TIGR00229">
    <property type="entry name" value="sensory_box"/>
    <property type="match status" value="2"/>
</dbReference>